<dbReference type="CDD" id="cd14399">
    <property type="entry name" value="UBA_PLICs"/>
    <property type="match status" value="1"/>
</dbReference>
<dbReference type="AlphaFoldDB" id="A0AAV9IRT8"/>
<dbReference type="SUPFAM" id="SSF54236">
    <property type="entry name" value="Ubiquitin-like"/>
    <property type="match status" value="1"/>
</dbReference>
<dbReference type="InterPro" id="IPR015940">
    <property type="entry name" value="UBA"/>
</dbReference>
<feature type="domain" description="Ubiquitin-like" evidence="3">
    <location>
        <begin position="23"/>
        <end position="97"/>
    </location>
</feature>
<dbReference type="GO" id="GO:0005829">
    <property type="term" value="C:cytosol"/>
    <property type="evidence" value="ECO:0007669"/>
    <property type="project" value="TreeGrafter"/>
</dbReference>
<dbReference type="GO" id="GO:0006511">
    <property type="term" value="P:ubiquitin-dependent protein catabolic process"/>
    <property type="evidence" value="ECO:0007669"/>
    <property type="project" value="TreeGrafter"/>
</dbReference>
<dbReference type="GO" id="GO:0031593">
    <property type="term" value="F:polyubiquitin modification-dependent protein binding"/>
    <property type="evidence" value="ECO:0007669"/>
    <property type="project" value="TreeGrafter"/>
</dbReference>
<dbReference type="Pfam" id="PF00240">
    <property type="entry name" value="ubiquitin"/>
    <property type="match status" value="1"/>
</dbReference>
<feature type="region of interest" description="Disordered" evidence="1">
    <location>
        <begin position="303"/>
        <end position="344"/>
    </location>
</feature>
<reference evidence="4 5" key="1">
    <citation type="submission" date="2022-07" db="EMBL/GenBank/DDBJ databases">
        <title>Genome-wide signatures of adaptation to extreme environments.</title>
        <authorList>
            <person name="Cho C.H."/>
            <person name="Yoon H.S."/>
        </authorList>
    </citation>
    <scope>NUCLEOTIDE SEQUENCE [LARGE SCALE GENOMIC DNA]</scope>
    <source>
        <strain evidence="4 5">DBV 063 E5</strain>
    </source>
</reference>
<dbReference type="FunFam" id="1.10.260.100:FF:000001">
    <property type="entry name" value="Ubiquilin 1"/>
    <property type="match status" value="1"/>
</dbReference>
<feature type="compositionally biased region" description="Pro residues" evidence="1">
    <location>
        <begin position="118"/>
        <end position="127"/>
    </location>
</feature>
<gene>
    <name evidence="4" type="ORF">CDCA_CDCA03G1087</name>
</gene>
<evidence type="ECO:0000313" key="5">
    <source>
        <dbReference type="Proteomes" id="UP001301350"/>
    </source>
</evidence>
<dbReference type="PROSITE" id="PS50053">
    <property type="entry name" value="UBIQUITIN_2"/>
    <property type="match status" value="1"/>
</dbReference>
<dbReference type="Gene3D" id="3.10.20.90">
    <property type="entry name" value="Phosphatidylinositol 3-kinase Catalytic Subunit, Chain A, domain 1"/>
    <property type="match status" value="1"/>
</dbReference>
<feature type="domain" description="UBA" evidence="2">
    <location>
        <begin position="506"/>
        <end position="550"/>
    </location>
</feature>
<evidence type="ECO:0000313" key="4">
    <source>
        <dbReference type="EMBL" id="KAK4535062.1"/>
    </source>
</evidence>
<dbReference type="InterPro" id="IPR006636">
    <property type="entry name" value="STI1_HS-bd"/>
</dbReference>
<dbReference type="PROSITE" id="PS50030">
    <property type="entry name" value="UBA"/>
    <property type="match status" value="1"/>
</dbReference>
<dbReference type="Pfam" id="PF00627">
    <property type="entry name" value="UBA"/>
    <property type="match status" value="1"/>
</dbReference>
<dbReference type="SMART" id="SM00727">
    <property type="entry name" value="STI1"/>
    <property type="match status" value="3"/>
</dbReference>
<feature type="compositionally biased region" description="Low complexity" evidence="1">
    <location>
        <begin position="479"/>
        <end position="491"/>
    </location>
</feature>
<proteinExistence type="predicted"/>
<dbReference type="PANTHER" id="PTHR10677:SF3">
    <property type="entry name" value="FI07626P-RELATED"/>
    <property type="match status" value="1"/>
</dbReference>
<feature type="region of interest" description="Disordered" evidence="1">
    <location>
        <begin position="103"/>
        <end position="139"/>
    </location>
</feature>
<feature type="compositionally biased region" description="Low complexity" evidence="1">
    <location>
        <begin position="103"/>
        <end position="117"/>
    </location>
</feature>
<evidence type="ECO:0000259" key="2">
    <source>
        <dbReference type="PROSITE" id="PS50030"/>
    </source>
</evidence>
<dbReference type="Gene3D" id="1.10.8.10">
    <property type="entry name" value="DNA helicase RuvA subunit, C-terminal domain"/>
    <property type="match status" value="1"/>
</dbReference>
<comment type="caution">
    <text evidence="4">The sequence shown here is derived from an EMBL/GenBank/DDBJ whole genome shotgun (WGS) entry which is preliminary data.</text>
</comment>
<accession>A0AAV9IRT8</accession>
<organism evidence="4 5">
    <name type="scientific">Cyanidium caldarium</name>
    <name type="common">Red alga</name>
    <dbReference type="NCBI Taxonomy" id="2771"/>
    <lineage>
        <taxon>Eukaryota</taxon>
        <taxon>Rhodophyta</taxon>
        <taxon>Bangiophyceae</taxon>
        <taxon>Cyanidiales</taxon>
        <taxon>Cyanidiaceae</taxon>
        <taxon>Cyanidium</taxon>
    </lineage>
</organism>
<feature type="region of interest" description="Disordered" evidence="1">
    <location>
        <begin position="478"/>
        <end position="501"/>
    </location>
</feature>
<dbReference type="Proteomes" id="UP001301350">
    <property type="component" value="Unassembled WGS sequence"/>
</dbReference>
<sequence length="552" mass="57810">MQSSGPDPSTTDGKTGGDGDAVLTLNVKSSTGGKFTVEVESLEENVSVLKQRLEKPSGFPADTMRLIYKGRVLKDDERMQELCDKHGLESGHTMHLVRGARPAAGAGASTGAATAPAGAPPPPPPTPASGAADSGGGAPAGVGATSFDMFVPPGTGGGAAAGLGMLGGIGAAAGGGGGGGDAAAPSFQQQLQQQLLANPGAMQELLNSPLMDSMAENPELMRSLMMANPQVRDLVNQNPEIAHLLSDPTVLRQTMQMMRNPRLMQEMMRNNDRAMANLEAMPGGFDALRRMYSDLQVPLENVATATQQQQQHQQQTQLPLLGATNPAAPGTGTNSAQQQQPPSSNIFGAAAAAGQTPADGSRGPFGAISQDAVLQAMRSIVDNPELLHMVQEQIVSSDAYMWSNPMVAAMAAQNPQMQRALQDPEFRRRLFSADFFRAALALQEAQLRFHHLILTALREGGYEGAASAPYAAPPPFMFPNPGDRPGGAAAASPPPPDPTVSMTREQLEQHFATQLQQLREMGFYDTDACITALRATGGNVSAALDRLLNSSF</sequence>
<keyword evidence="5" id="KW-1185">Reference proteome</keyword>
<dbReference type="InterPro" id="IPR009060">
    <property type="entry name" value="UBA-like_sf"/>
</dbReference>
<dbReference type="PANTHER" id="PTHR10677">
    <property type="entry name" value="UBIQUILIN"/>
    <property type="match status" value="1"/>
</dbReference>
<dbReference type="InterPro" id="IPR015496">
    <property type="entry name" value="Ubiquilin"/>
</dbReference>
<protein>
    <recommendedName>
        <fullName evidence="6">Ubiquilin</fullName>
    </recommendedName>
</protein>
<dbReference type="SMART" id="SM00213">
    <property type="entry name" value="UBQ"/>
    <property type="match status" value="1"/>
</dbReference>
<name>A0AAV9IRT8_CYACA</name>
<feature type="compositionally biased region" description="Low complexity" evidence="1">
    <location>
        <begin position="303"/>
        <end position="317"/>
    </location>
</feature>
<feature type="region of interest" description="Disordered" evidence="1">
    <location>
        <begin position="1"/>
        <end position="21"/>
    </location>
</feature>
<dbReference type="InterPro" id="IPR000626">
    <property type="entry name" value="Ubiquitin-like_dom"/>
</dbReference>
<evidence type="ECO:0000256" key="1">
    <source>
        <dbReference type="SAM" id="MobiDB-lite"/>
    </source>
</evidence>
<dbReference type="SUPFAM" id="SSF46934">
    <property type="entry name" value="UBA-like"/>
    <property type="match status" value="1"/>
</dbReference>
<dbReference type="EMBL" id="JANCYW010000003">
    <property type="protein sequence ID" value="KAK4535062.1"/>
    <property type="molecule type" value="Genomic_DNA"/>
</dbReference>
<feature type="compositionally biased region" description="Low complexity" evidence="1">
    <location>
        <begin position="1"/>
        <end position="13"/>
    </location>
</feature>
<evidence type="ECO:0008006" key="6">
    <source>
        <dbReference type="Google" id="ProtNLM"/>
    </source>
</evidence>
<evidence type="ECO:0000259" key="3">
    <source>
        <dbReference type="PROSITE" id="PS50053"/>
    </source>
</evidence>
<dbReference type="SMART" id="SM00165">
    <property type="entry name" value="UBA"/>
    <property type="match status" value="1"/>
</dbReference>
<dbReference type="Pfam" id="PF23195">
    <property type="entry name" value="UBQLN1"/>
    <property type="match status" value="1"/>
</dbReference>
<dbReference type="InterPro" id="IPR029071">
    <property type="entry name" value="Ubiquitin-like_domsf"/>
</dbReference>
<dbReference type="Gene3D" id="1.10.260.100">
    <property type="match status" value="1"/>
</dbReference>